<dbReference type="Pfam" id="PF11741">
    <property type="entry name" value="AMIN"/>
    <property type="match status" value="1"/>
</dbReference>
<name>D6SP94_9BACT</name>
<dbReference type="Pfam" id="PF01520">
    <property type="entry name" value="Amidase_3"/>
    <property type="match status" value="1"/>
</dbReference>
<dbReference type="InterPro" id="IPR050695">
    <property type="entry name" value="N-acetylmuramoyl_amidase_3"/>
</dbReference>
<dbReference type="PROSITE" id="PS50005">
    <property type="entry name" value="TPR"/>
    <property type="match status" value="1"/>
</dbReference>
<keyword evidence="3 8" id="KW-0378">Hydrolase</keyword>
<dbReference type="SMART" id="SM00646">
    <property type="entry name" value="Ami_3"/>
    <property type="match status" value="1"/>
</dbReference>
<sequence>MTMSIKKTFFCLLAALLLALCTPGLLPAGMQSAVQDLENLIADDNRNQFRSHWLDLAGRFQQELDESQDGNDKARALYYLGRTYQELGKKSFLPSDFEKAEEFYTRAVREHPDTDFAGRSQYRKAEIHLNHHRDSAQAYLEYLRVVYNHSSSSKKDAAQEVLKELDRKNLEMINGKRASLDLEKVSEPQKSPQVSLEERPLADSRIEEEPGQEQSKTDSRTARLVDIRHWSSDEYTRIVLDLDSQVDYYHKLLKPDEELGTPHRLFIDLEKTRQAEEVTQEENVADGILSRIRSAQHTTDKSRVVLDIDELDDFRVFALENPFRIVVDVYSPDERQVLQTVEGEPDISLDPERAELSSGSLLEQLGLKVQTIMIDPGHGGKDPGAVVGNFKEKDIALRMSKVLGRKLEQEGFDVLYTRTEDVFVPLEERTAMANSQKADLFISVHANAHRNQNVRGFEVYYLNFAQDEDAKRVAARENAVSTQKISDLQYILTDLMLSSKISESRDLAKKVHEVTLDNTRGMFSDMDTNGVRQAPFYVLMGAQMPAILLEMGYMTNQKDMRLLQNDDFMQYMARGLTKGVTSYRDKIEQFARLD</sequence>
<keyword evidence="9" id="KW-1185">Reference proteome</keyword>
<dbReference type="InterPro" id="IPR021731">
    <property type="entry name" value="AMIN_dom"/>
</dbReference>
<evidence type="ECO:0000313" key="9">
    <source>
        <dbReference type="Proteomes" id="UP000005496"/>
    </source>
</evidence>
<keyword evidence="4" id="KW-0802">TPR repeat</keyword>
<dbReference type="EC" id="3.5.1.28" evidence="2"/>
<evidence type="ECO:0000256" key="3">
    <source>
        <dbReference type="ARBA" id="ARBA00022801"/>
    </source>
</evidence>
<gene>
    <name evidence="8" type="ORF">Dthio_PD1942</name>
</gene>
<dbReference type="GO" id="GO:0030288">
    <property type="term" value="C:outer membrane-bounded periplasmic space"/>
    <property type="evidence" value="ECO:0007669"/>
    <property type="project" value="TreeGrafter"/>
</dbReference>
<feature type="repeat" description="TPR" evidence="4">
    <location>
        <begin position="81"/>
        <end position="114"/>
    </location>
</feature>
<comment type="catalytic activity">
    <reaction evidence="1">
        <text>Hydrolyzes the link between N-acetylmuramoyl residues and L-amino acid residues in certain cell-wall glycopeptides.</text>
        <dbReference type="EC" id="3.5.1.28"/>
    </reaction>
</comment>
<comment type="caution">
    <text evidence="8">The sequence shown here is derived from an EMBL/GenBank/DDBJ whole genome shotgun (WGS) entry which is preliminary data.</text>
</comment>
<dbReference type="AlphaFoldDB" id="D6SP94"/>
<dbReference type="Gene3D" id="1.25.40.10">
    <property type="entry name" value="Tetratricopeptide repeat domain"/>
    <property type="match status" value="1"/>
</dbReference>
<dbReference type="CDD" id="cd02696">
    <property type="entry name" value="MurNAc-LAA"/>
    <property type="match status" value="1"/>
</dbReference>
<dbReference type="FunFam" id="3.40.630.40:FF:000005">
    <property type="entry name" value="N-acetylmuramoyl-L-alanine amidase (AmiA)"/>
    <property type="match status" value="1"/>
</dbReference>
<evidence type="ECO:0000313" key="8">
    <source>
        <dbReference type="EMBL" id="EFI34570.1"/>
    </source>
</evidence>
<dbReference type="InterPro" id="IPR011990">
    <property type="entry name" value="TPR-like_helical_dom_sf"/>
</dbReference>
<dbReference type="InterPro" id="IPR002508">
    <property type="entry name" value="MurNAc-LAA_cat"/>
</dbReference>
<feature type="chain" id="PRO_5003088132" description="N-acetylmuramoyl-L-alanine amidase" evidence="6">
    <location>
        <begin position="28"/>
        <end position="594"/>
    </location>
</feature>
<dbReference type="Gene3D" id="3.40.630.40">
    <property type="entry name" value="Zn-dependent exopeptidases"/>
    <property type="match status" value="1"/>
</dbReference>
<accession>D6SP94</accession>
<dbReference type="eggNOG" id="COG1729">
    <property type="taxonomic scope" value="Bacteria"/>
</dbReference>
<dbReference type="InterPro" id="IPR019734">
    <property type="entry name" value="TPR_rpt"/>
</dbReference>
<feature type="region of interest" description="Disordered" evidence="5">
    <location>
        <begin position="181"/>
        <end position="220"/>
    </location>
</feature>
<dbReference type="OrthoDB" id="9806267at2"/>
<evidence type="ECO:0000256" key="4">
    <source>
        <dbReference type="PROSITE-ProRule" id="PRU00339"/>
    </source>
</evidence>
<reference evidence="8" key="1">
    <citation type="submission" date="2010-05" db="EMBL/GenBank/DDBJ databases">
        <title>The draft genome of Desulfonatronospira thiodismutans ASO3-1.</title>
        <authorList>
            <consortium name="US DOE Joint Genome Institute (JGI-PGF)"/>
            <person name="Lucas S."/>
            <person name="Copeland A."/>
            <person name="Lapidus A."/>
            <person name="Cheng J.-F."/>
            <person name="Bruce D."/>
            <person name="Goodwin L."/>
            <person name="Pitluck S."/>
            <person name="Chertkov O."/>
            <person name="Brettin T."/>
            <person name="Detter J.C."/>
            <person name="Han C."/>
            <person name="Land M.L."/>
            <person name="Hauser L."/>
            <person name="Kyrpides N."/>
            <person name="Mikhailova N."/>
            <person name="Muyzer G."/>
            <person name="Woyke T."/>
        </authorList>
    </citation>
    <scope>NUCLEOTIDE SEQUENCE [LARGE SCALE GENOMIC DNA]</scope>
    <source>
        <strain evidence="8">ASO3-1</strain>
    </source>
</reference>
<dbReference type="PANTHER" id="PTHR30404:SF0">
    <property type="entry name" value="N-ACETYLMURAMOYL-L-ALANINE AMIDASE AMIC"/>
    <property type="match status" value="1"/>
</dbReference>
<dbReference type="SUPFAM" id="SSF53187">
    <property type="entry name" value="Zn-dependent exopeptidases"/>
    <property type="match status" value="1"/>
</dbReference>
<dbReference type="Proteomes" id="UP000005496">
    <property type="component" value="Unassembled WGS sequence"/>
</dbReference>
<evidence type="ECO:0000256" key="1">
    <source>
        <dbReference type="ARBA" id="ARBA00001561"/>
    </source>
</evidence>
<dbReference type="eggNOG" id="COG0860">
    <property type="taxonomic scope" value="Bacteria"/>
</dbReference>
<evidence type="ECO:0000256" key="6">
    <source>
        <dbReference type="SAM" id="SignalP"/>
    </source>
</evidence>
<dbReference type="GO" id="GO:0009253">
    <property type="term" value="P:peptidoglycan catabolic process"/>
    <property type="evidence" value="ECO:0007669"/>
    <property type="project" value="InterPro"/>
</dbReference>
<dbReference type="PANTHER" id="PTHR30404">
    <property type="entry name" value="N-ACETYLMURAMOYL-L-ALANINE AMIDASE"/>
    <property type="match status" value="1"/>
</dbReference>
<dbReference type="EMBL" id="ACJN02000002">
    <property type="protein sequence ID" value="EFI34570.1"/>
    <property type="molecule type" value="Genomic_DNA"/>
</dbReference>
<feature type="compositionally biased region" description="Basic and acidic residues" evidence="5">
    <location>
        <begin position="196"/>
        <end position="208"/>
    </location>
</feature>
<organism evidence="8 9">
    <name type="scientific">Desulfonatronospira thiodismutans ASO3-1</name>
    <dbReference type="NCBI Taxonomy" id="555779"/>
    <lineage>
        <taxon>Bacteria</taxon>
        <taxon>Pseudomonadati</taxon>
        <taxon>Thermodesulfobacteriota</taxon>
        <taxon>Desulfovibrionia</taxon>
        <taxon>Desulfovibrionales</taxon>
        <taxon>Desulfonatronovibrionaceae</taxon>
        <taxon>Desulfonatronospira</taxon>
    </lineage>
</organism>
<protein>
    <recommendedName>
        <fullName evidence="2">N-acetylmuramoyl-L-alanine amidase</fullName>
        <ecNumber evidence="2">3.5.1.28</ecNumber>
    </recommendedName>
</protein>
<dbReference type="GO" id="GO:0008745">
    <property type="term" value="F:N-acetylmuramoyl-L-alanine amidase activity"/>
    <property type="evidence" value="ECO:0007669"/>
    <property type="project" value="UniProtKB-EC"/>
</dbReference>
<feature type="signal peptide" evidence="6">
    <location>
        <begin position="1"/>
        <end position="27"/>
    </location>
</feature>
<proteinExistence type="predicted"/>
<evidence type="ECO:0000259" key="7">
    <source>
        <dbReference type="SMART" id="SM00646"/>
    </source>
</evidence>
<feature type="domain" description="MurNAc-LAA" evidence="7">
    <location>
        <begin position="430"/>
        <end position="581"/>
    </location>
</feature>
<evidence type="ECO:0000256" key="2">
    <source>
        <dbReference type="ARBA" id="ARBA00011901"/>
    </source>
</evidence>
<keyword evidence="6" id="KW-0732">Signal</keyword>
<evidence type="ECO:0000256" key="5">
    <source>
        <dbReference type="SAM" id="MobiDB-lite"/>
    </source>
</evidence>
<dbReference type="Gene3D" id="2.60.40.3500">
    <property type="match status" value="1"/>
</dbReference>